<name>A0ABW5D8G3_9BACT</name>
<dbReference type="InterPro" id="IPR015991">
    <property type="entry name" value="TatD/YcfH-like"/>
</dbReference>
<dbReference type="GO" id="GO:0016787">
    <property type="term" value="F:hydrolase activity"/>
    <property type="evidence" value="ECO:0007669"/>
    <property type="project" value="UniProtKB-KW"/>
</dbReference>
<dbReference type="PANTHER" id="PTHR46124">
    <property type="entry name" value="D-AMINOACYL-TRNA DEACYLASE"/>
    <property type="match status" value="1"/>
</dbReference>
<dbReference type="SUPFAM" id="SSF51556">
    <property type="entry name" value="Metallo-dependent hydrolases"/>
    <property type="match status" value="1"/>
</dbReference>
<dbReference type="InterPro" id="IPR001130">
    <property type="entry name" value="TatD-like"/>
</dbReference>
<accession>A0ABW5D8G3</accession>
<keyword evidence="2" id="KW-0378">Hydrolase</keyword>
<keyword evidence="1" id="KW-0479">Metal-binding</keyword>
<evidence type="ECO:0000256" key="1">
    <source>
        <dbReference type="ARBA" id="ARBA00022723"/>
    </source>
</evidence>
<dbReference type="CDD" id="cd01310">
    <property type="entry name" value="TatD_DNAse"/>
    <property type="match status" value="1"/>
</dbReference>
<dbReference type="RefSeq" id="WP_386820361.1">
    <property type="nucleotide sequence ID" value="NZ_JBHUIT010000017.1"/>
</dbReference>
<dbReference type="EMBL" id="JBHUIT010000017">
    <property type="protein sequence ID" value="MFD2257074.1"/>
    <property type="molecule type" value="Genomic_DNA"/>
</dbReference>
<protein>
    <submittedName>
        <fullName evidence="2">TatD family hydrolase</fullName>
        <ecNumber evidence="2">3.1.-.-</ecNumber>
    </submittedName>
</protein>
<dbReference type="Proteomes" id="UP001597375">
    <property type="component" value="Unassembled WGS sequence"/>
</dbReference>
<reference evidence="3" key="1">
    <citation type="journal article" date="2019" name="Int. J. Syst. Evol. Microbiol.">
        <title>The Global Catalogue of Microorganisms (GCM) 10K type strain sequencing project: providing services to taxonomists for standard genome sequencing and annotation.</title>
        <authorList>
            <consortium name="The Broad Institute Genomics Platform"/>
            <consortium name="The Broad Institute Genome Sequencing Center for Infectious Disease"/>
            <person name="Wu L."/>
            <person name="Ma J."/>
        </authorList>
    </citation>
    <scope>NUCLEOTIDE SEQUENCE [LARGE SCALE GENOMIC DNA]</scope>
    <source>
        <strain evidence="3">CGMCC 4.7106</strain>
    </source>
</reference>
<dbReference type="PIRSF" id="PIRSF005902">
    <property type="entry name" value="DNase_TatD"/>
    <property type="match status" value="1"/>
</dbReference>
<evidence type="ECO:0000313" key="2">
    <source>
        <dbReference type="EMBL" id="MFD2257074.1"/>
    </source>
</evidence>
<sequence length="267" mass="30249">MFTDSHCHLASHRYEEDEIPAIIQRADEIGIHRMVSLATSLEDVERNLEIAKDRRVRVALGIHPCDVHNAPDDATDRLAPYVGDQRVCAIGETGLDYFHPAPDGWEEMEFRKRQQEFLRLHFELASQSGLNVVIHTRDKEGSQSFDDALAIYRDYSDRVRAVFHCFISGWELAQKVIDEGGVLSFGGVSTFKKSHDLRTTLGKCPVGSFMLETDSPYLAPEPLRGKRNEPALAMHVAKVVAECRGETLEELAAHTELVVENFFRWEK</sequence>
<dbReference type="PANTHER" id="PTHR46124:SF2">
    <property type="entry name" value="D-AMINOACYL-TRNA DEACYLASE"/>
    <property type="match status" value="1"/>
</dbReference>
<evidence type="ECO:0000313" key="3">
    <source>
        <dbReference type="Proteomes" id="UP001597375"/>
    </source>
</evidence>
<dbReference type="Gene3D" id="3.20.20.140">
    <property type="entry name" value="Metal-dependent hydrolases"/>
    <property type="match status" value="1"/>
</dbReference>
<proteinExistence type="predicted"/>
<keyword evidence="3" id="KW-1185">Reference proteome</keyword>
<gene>
    <name evidence="2" type="ORF">ACFSSA_10320</name>
</gene>
<dbReference type="NCBIfam" id="TIGR00010">
    <property type="entry name" value="YchF/TatD family DNA exonuclease"/>
    <property type="match status" value="1"/>
</dbReference>
<dbReference type="EC" id="3.1.-.-" evidence="2"/>
<organism evidence="2 3">
    <name type="scientific">Luteolibacter algae</name>
    <dbReference type="NCBI Taxonomy" id="454151"/>
    <lineage>
        <taxon>Bacteria</taxon>
        <taxon>Pseudomonadati</taxon>
        <taxon>Verrucomicrobiota</taxon>
        <taxon>Verrucomicrobiia</taxon>
        <taxon>Verrucomicrobiales</taxon>
        <taxon>Verrucomicrobiaceae</taxon>
        <taxon>Luteolibacter</taxon>
    </lineage>
</organism>
<dbReference type="InterPro" id="IPR032466">
    <property type="entry name" value="Metal_Hydrolase"/>
</dbReference>
<dbReference type="Pfam" id="PF01026">
    <property type="entry name" value="TatD_DNase"/>
    <property type="match status" value="1"/>
</dbReference>
<comment type="caution">
    <text evidence="2">The sequence shown here is derived from an EMBL/GenBank/DDBJ whole genome shotgun (WGS) entry which is preliminary data.</text>
</comment>